<evidence type="ECO:0000313" key="1">
    <source>
        <dbReference type="EMBL" id="PIA40333.1"/>
    </source>
</evidence>
<organism evidence="1 2">
    <name type="scientific">Aquilegia coerulea</name>
    <name type="common">Rocky mountain columbine</name>
    <dbReference type="NCBI Taxonomy" id="218851"/>
    <lineage>
        <taxon>Eukaryota</taxon>
        <taxon>Viridiplantae</taxon>
        <taxon>Streptophyta</taxon>
        <taxon>Embryophyta</taxon>
        <taxon>Tracheophyta</taxon>
        <taxon>Spermatophyta</taxon>
        <taxon>Magnoliopsida</taxon>
        <taxon>Ranunculales</taxon>
        <taxon>Ranunculaceae</taxon>
        <taxon>Thalictroideae</taxon>
        <taxon>Aquilegia</taxon>
    </lineage>
</organism>
<proteinExistence type="predicted"/>
<reference evidence="1 2" key="1">
    <citation type="submission" date="2017-09" db="EMBL/GenBank/DDBJ databases">
        <title>WGS assembly of Aquilegia coerulea Goldsmith.</title>
        <authorList>
            <person name="Hodges S."/>
            <person name="Kramer E."/>
            <person name="Nordborg M."/>
            <person name="Tomkins J."/>
            <person name="Borevitz J."/>
            <person name="Derieg N."/>
            <person name="Yan J."/>
            <person name="Mihaltcheva S."/>
            <person name="Hayes R.D."/>
            <person name="Rokhsar D."/>
        </authorList>
    </citation>
    <scope>NUCLEOTIDE SEQUENCE [LARGE SCALE GENOMIC DNA]</scope>
    <source>
        <strain evidence="2">cv. Goldsmith</strain>
    </source>
</reference>
<name>A0A2G5DA18_AQUCA</name>
<gene>
    <name evidence="1" type="ORF">AQUCO_02500197v1</name>
</gene>
<keyword evidence="2" id="KW-1185">Reference proteome</keyword>
<protein>
    <submittedName>
        <fullName evidence="1">Uncharacterized protein</fullName>
    </submittedName>
</protein>
<dbReference type="InParanoid" id="A0A2G5DA18"/>
<dbReference type="Proteomes" id="UP000230069">
    <property type="component" value="Unassembled WGS sequence"/>
</dbReference>
<evidence type="ECO:0000313" key="2">
    <source>
        <dbReference type="Proteomes" id="UP000230069"/>
    </source>
</evidence>
<dbReference type="AlphaFoldDB" id="A0A2G5DA18"/>
<dbReference type="EMBL" id="KZ305042">
    <property type="protein sequence ID" value="PIA40333.1"/>
    <property type="molecule type" value="Genomic_DNA"/>
</dbReference>
<accession>A0A2G5DA18</accession>
<sequence length="73" mass="8822">MESLVKYCCLKLVPLSHCTYIFTSNLYMHKFIEPSREFGTKKEMHYVPIEQEYHYSKVGRLWKSCLTKKRETL</sequence>